<reference evidence="3" key="1">
    <citation type="submission" date="2021-03" db="EMBL/GenBank/DDBJ databases">
        <title>Leucobacter chromiisoli sp. nov., isolated from chromium-containing soil of chemical plant.</title>
        <authorList>
            <person name="Xu Z."/>
        </authorList>
    </citation>
    <scope>NUCLEOTIDE SEQUENCE</scope>
    <source>
        <strain evidence="3">A2</strain>
    </source>
</reference>
<dbReference type="Gene3D" id="3.20.20.140">
    <property type="entry name" value="Metal-dependent hydrolases"/>
    <property type="match status" value="2"/>
</dbReference>
<comment type="caution">
    <text evidence="3">The sequence shown here is derived from an EMBL/GenBank/DDBJ whole genome shotgun (WGS) entry which is preliminary data.</text>
</comment>
<proteinExistence type="predicted"/>
<dbReference type="InterPro" id="IPR011059">
    <property type="entry name" value="Metal-dep_hydrolase_composite"/>
</dbReference>
<evidence type="ECO:0000313" key="4">
    <source>
        <dbReference type="Proteomes" id="UP000664398"/>
    </source>
</evidence>
<dbReference type="InterPro" id="IPR051781">
    <property type="entry name" value="Metallo-dep_Hydrolase"/>
</dbReference>
<dbReference type="Proteomes" id="UP000664398">
    <property type="component" value="Unassembled WGS sequence"/>
</dbReference>
<protein>
    <submittedName>
        <fullName evidence="3">Amidohydrolase family protein</fullName>
    </submittedName>
</protein>
<dbReference type="EMBL" id="JAGDYL010000019">
    <property type="protein sequence ID" value="MBO1805793.1"/>
    <property type="molecule type" value="Genomic_DNA"/>
</dbReference>
<sequence length="446" mass="44875">MDRGGDGVTVPVVRGIRALDERGDFGAPVDVSWASGRFRIGASAEPAPGSGIAHGSDEIDGTGLWMIPGLVDAHAHLAWHAFDAADRALLSESETAAATDAALARLLAAGFTSVRDAGGLAPSHRPGNPSDDPLSIPRLQHSVTMIDRSAADAAGGIGPAVEAALAAGANWVKLVATASVASPPGSGLDPVFTPGEVRDAVRLAEQAGAGVMVHAWGGAAIDAAIEAGALSIEHGIFLTDEQACRAAERGMTLVPTLRIYRLVQRMIGEGSLPAAFRARVDEAVSAHPAAVLRARDAGLALAVGTDSGTPEQHGTGGREVDALVAAGLAPEEALLAATRGGAELLARVAHADDAPSGVIADGAIADAVILRRDPRDPGALGDPDAVVAVILGGRVLDPAVLRPAGSLAEGEGSPSRIAAAPHAALDHPAPGGAQRPATTRTRKEPQ</sequence>
<keyword evidence="4" id="KW-1185">Reference proteome</keyword>
<dbReference type="SUPFAM" id="SSF51556">
    <property type="entry name" value="Metallo-dependent hydrolases"/>
    <property type="match status" value="1"/>
</dbReference>
<dbReference type="SUPFAM" id="SSF51338">
    <property type="entry name" value="Composite domain of metallo-dependent hydrolases"/>
    <property type="match status" value="1"/>
</dbReference>
<dbReference type="InterPro" id="IPR032466">
    <property type="entry name" value="Metal_Hydrolase"/>
</dbReference>
<dbReference type="RefSeq" id="WP_208046266.1">
    <property type="nucleotide sequence ID" value="NZ_JAGDYL010000019.1"/>
</dbReference>
<dbReference type="Gene3D" id="2.30.40.10">
    <property type="entry name" value="Urease, subunit C, domain 1"/>
    <property type="match status" value="2"/>
</dbReference>
<feature type="domain" description="Amidohydrolase-related" evidence="2">
    <location>
        <begin position="66"/>
        <end position="395"/>
    </location>
</feature>
<dbReference type="GO" id="GO:0016810">
    <property type="term" value="F:hydrolase activity, acting on carbon-nitrogen (but not peptide) bonds"/>
    <property type="evidence" value="ECO:0007669"/>
    <property type="project" value="InterPro"/>
</dbReference>
<gene>
    <name evidence="3" type="ORF">J4H91_10775</name>
</gene>
<dbReference type="PANTHER" id="PTHR43135">
    <property type="entry name" value="ALPHA-D-RIBOSE 1-METHYLPHOSPHONATE 5-TRIPHOSPHATE DIPHOSPHATASE"/>
    <property type="match status" value="1"/>
</dbReference>
<organism evidence="3 4">
    <name type="scientific">Leucobacter ruminantium</name>
    <dbReference type="NCBI Taxonomy" id="1289170"/>
    <lineage>
        <taxon>Bacteria</taxon>
        <taxon>Bacillati</taxon>
        <taxon>Actinomycetota</taxon>
        <taxon>Actinomycetes</taxon>
        <taxon>Micrococcales</taxon>
        <taxon>Microbacteriaceae</taxon>
        <taxon>Leucobacter</taxon>
    </lineage>
</organism>
<evidence type="ECO:0000259" key="2">
    <source>
        <dbReference type="Pfam" id="PF01979"/>
    </source>
</evidence>
<feature type="compositionally biased region" description="Low complexity" evidence="1">
    <location>
        <begin position="418"/>
        <end position="433"/>
    </location>
</feature>
<dbReference type="PANTHER" id="PTHR43135:SF3">
    <property type="entry name" value="ALPHA-D-RIBOSE 1-METHYLPHOSPHONATE 5-TRIPHOSPHATE DIPHOSPHATASE"/>
    <property type="match status" value="1"/>
</dbReference>
<evidence type="ECO:0000256" key="1">
    <source>
        <dbReference type="SAM" id="MobiDB-lite"/>
    </source>
</evidence>
<dbReference type="AlphaFoldDB" id="A0A939RYK2"/>
<name>A0A939RYK2_9MICO</name>
<evidence type="ECO:0000313" key="3">
    <source>
        <dbReference type="EMBL" id="MBO1805793.1"/>
    </source>
</evidence>
<feature type="region of interest" description="Disordered" evidence="1">
    <location>
        <begin position="405"/>
        <end position="446"/>
    </location>
</feature>
<dbReference type="Pfam" id="PF01979">
    <property type="entry name" value="Amidohydro_1"/>
    <property type="match status" value="1"/>
</dbReference>
<accession>A0A939RYK2</accession>
<dbReference type="InterPro" id="IPR006680">
    <property type="entry name" value="Amidohydro-rel"/>
</dbReference>